<accession>D6GUB1</accession>
<gene>
    <name evidence="1" type="ORF">BJBARM5_0036</name>
</gene>
<protein>
    <recommendedName>
        <fullName evidence="3">SprT-like domain-containing protein</fullName>
    </recommendedName>
</protein>
<dbReference type="AlphaFoldDB" id="D6GUB1"/>
<evidence type="ECO:0000313" key="2">
    <source>
        <dbReference type="Proteomes" id="UP000009376"/>
    </source>
</evidence>
<dbReference type="EMBL" id="GG745545">
    <property type="protein sequence ID" value="EFD93167.1"/>
    <property type="molecule type" value="Genomic_DNA"/>
</dbReference>
<sequence>MINEKYFDIKYQRNLLDAILSSMRKKMPEKENVFLPEKYHITIARGKVSDFNGKYNRKDDSIEIDKMFIYDKLSSFDIYDIRNTVIHEEAHRQVFLNDKTDDFADHWESWLKEYLSMGGKPPEVYTKVKYSEVSKEYSEIKPADLESIIIITDDGKDTTRKLIYEREAVKRPFLTVYKDGKIKRNNFQY</sequence>
<evidence type="ECO:0008006" key="3">
    <source>
        <dbReference type="Google" id="ProtNLM"/>
    </source>
</evidence>
<dbReference type="Proteomes" id="UP000009376">
    <property type="component" value="Unassembled WGS sequence"/>
</dbReference>
<organism evidence="1 2">
    <name type="scientific">Candidatus Parvarchaeum acidophilus ARMAN-5</name>
    <dbReference type="NCBI Taxonomy" id="662762"/>
    <lineage>
        <taxon>Archaea</taxon>
        <taxon>Candidatus Parvarchaeota</taxon>
        <taxon>Candidatus Parvarchaeum</taxon>
    </lineage>
</organism>
<proteinExistence type="predicted"/>
<name>D6GUB1_PARA5</name>
<evidence type="ECO:0000313" key="1">
    <source>
        <dbReference type="EMBL" id="EFD93167.1"/>
    </source>
</evidence>
<reference evidence="1 2" key="1">
    <citation type="journal article" date="2010" name="Proc. Natl. Acad. Sci. U.S.A.">
        <title>Enigmatic, ultrasmall, uncultivated Archaea.</title>
        <authorList>
            <person name="Baker B.J."/>
            <person name="Comolli L.R."/>
            <person name="Dick G.J."/>
            <person name="Hauser L.J."/>
            <person name="Hyatt D."/>
            <person name="Dill B.D."/>
            <person name="Land M.L."/>
            <person name="Verberkmoes N.C."/>
            <person name="Hettich R.L."/>
            <person name="Banfield J.F."/>
        </authorList>
    </citation>
    <scope>NUCLEOTIDE SEQUENCE [LARGE SCALE GENOMIC DNA]</scope>
</reference>